<evidence type="ECO:0000256" key="8">
    <source>
        <dbReference type="ARBA" id="ARBA00022840"/>
    </source>
</evidence>
<evidence type="ECO:0000256" key="10">
    <source>
        <dbReference type="ARBA" id="ARBA00032441"/>
    </source>
</evidence>
<keyword evidence="7" id="KW-0547">Nucleotide-binding</keyword>
<comment type="similarity">
    <text evidence="2">Belongs to the TsaE family.</text>
</comment>
<proteinExistence type="inferred from homology"/>
<evidence type="ECO:0000256" key="2">
    <source>
        <dbReference type="ARBA" id="ARBA00007599"/>
    </source>
</evidence>
<dbReference type="InterPro" id="IPR003442">
    <property type="entry name" value="T6A_TsaE"/>
</dbReference>
<evidence type="ECO:0000256" key="4">
    <source>
        <dbReference type="ARBA" id="ARBA00022490"/>
    </source>
</evidence>
<reference evidence="11" key="2">
    <citation type="journal article" date="2021" name="PeerJ">
        <title>Extensive microbial diversity within the chicken gut microbiome revealed by metagenomics and culture.</title>
        <authorList>
            <person name="Gilroy R."/>
            <person name="Ravi A."/>
            <person name="Getino M."/>
            <person name="Pursley I."/>
            <person name="Horton D.L."/>
            <person name="Alikhan N.F."/>
            <person name="Baker D."/>
            <person name="Gharbi K."/>
            <person name="Hall N."/>
            <person name="Watson M."/>
            <person name="Adriaenssens E.M."/>
            <person name="Foster-Nyarko E."/>
            <person name="Jarju S."/>
            <person name="Secka A."/>
            <person name="Antonio M."/>
            <person name="Oren A."/>
            <person name="Chaudhuri R.R."/>
            <person name="La Ragione R."/>
            <person name="Hildebrand F."/>
            <person name="Pallen M.J."/>
        </authorList>
    </citation>
    <scope>NUCLEOTIDE SEQUENCE</scope>
    <source>
        <strain evidence="11">ChiW16-3235</strain>
    </source>
</reference>
<dbReference type="Proteomes" id="UP000823913">
    <property type="component" value="Unassembled WGS sequence"/>
</dbReference>
<evidence type="ECO:0000256" key="6">
    <source>
        <dbReference type="ARBA" id="ARBA00022723"/>
    </source>
</evidence>
<organism evidence="11 12">
    <name type="scientific">Candidatus Coproplasma avicola</name>
    <dbReference type="NCBI Taxonomy" id="2840744"/>
    <lineage>
        <taxon>Bacteria</taxon>
        <taxon>Bacillati</taxon>
        <taxon>Bacillota</taxon>
        <taxon>Clostridia</taxon>
        <taxon>Eubacteriales</taxon>
        <taxon>Candidatus Coproplasma</taxon>
    </lineage>
</organism>
<dbReference type="PANTHER" id="PTHR33540:SF2">
    <property type="entry name" value="TRNA THREONYLCARBAMOYLADENOSINE BIOSYNTHESIS PROTEIN TSAE"/>
    <property type="match status" value="1"/>
</dbReference>
<dbReference type="Gene3D" id="3.40.50.300">
    <property type="entry name" value="P-loop containing nucleotide triphosphate hydrolases"/>
    <property type="match status" value="1"/>
</dbReference>
<dbReference type="GO" id="GO:0046872">
    <property type="term" value="F:metal ion binding"/>
    <property type="evidence" value="ECO:0007669"/>
    <property type="project" value="UniProtKB-KW"/>
</dbReference>
<evidence type="ECO:0000313" key="11">
    <source>
        <dbReference type="EMBL" id="HIR66981.1"/>
    </source>
</evidence>
<evidence type="ECO:0000256" key="1">
    <source>
        <dbReference type="ARBA" id="ARBA00004496"/>
    </source>
</evidence>
<dbReference type="SUPFAM" id="SSF52540">
    <property type="entry name" value="P-loop containing nucleoside triphosphate hydrolases"/>
    <property type="match status" value="1"/>
</dbReference>
<keyword evidence="9" id="KW-0460">Magnesium</keyword>
<evidence type="ECO:0000256" key="5">
    <source>
        <dbReference type="ARBA" id="ARBA00022694"/>
    </source>
</evidence>
<evidence type="ECO:0000256" key="3">
    <source>
        <dbReference type="ARBA" id="ARBA00019010"/>
    </source>
</evidence>
<accession>A0A9D1J947</accession>
<comment type="subcellular location">
    <subcellularLocation>
        <location evidence="1">Cytoplasm</location>
    </subcellularLocation>
</comment>
<dbReference type="EMBL" id="DVHK01000068">
    <property type="protein sequence ID" value="HIR66981.1"/>
    <property type="molecule type" value="Genomic_DNA"/>
</dbReference>
<gene>
    <name evidence="11" type="primary">tsaE</name>
    <name evidence="11" type="ORF">IAB94_02900</name>
</gene>
<evidence type="ECO:0000256" key="7">
    <source>
        <dbReference type="ARBA" id="ARBA00022741"/>
    </source>
</evidence>
<keyword evidence="4" id="KW-0963">Cytoplasm</keyword>
<protein>
    <recommendedName>
        <fullName evidence="3">tRNA threonylcarbamoyladenosine biosynthesis protein TsaE</fullName>
    </recommendedName>
    <alternativeName>
        <fullName evidence="10">t(6)A37 threonylcarbamoyladenosine biosynthesis protein TsaE</fullName>
    </alternativeName>
</protein>
<dbReference type="PANTHER" id="PTHR33540">
    <property type="entry name" value="TRNA THREONYLCARBAMOYLADENOSINE BIOSYNTHESIS PROTEIN TSAE"/>
    <property type="match status" value="1"/>
</dbReference>
<dbReference type="GO" id="GO:0005524">
    <property type="term" value="F:ATP binding"/>
    <property type="evidence" value="ECO:0007669"/>
    <property type="project" value="UniProtKB-KW"/>
</dbReference>
<evidence type="ECO:0000313" key="12">
    <source>
        <dbReference type="Proteomes" id="UP000823913"/>
    </source>
</evidence>
<dbReference type="AlphaFoldDB" id="A0A9D1J947"/>
<dbReference type="InterPro" id="IPR027417">
    <property type="entry name" value="P-loop_NTPase"/>
</dbReference>
<keyword evidence="8" id="KW-0067">ATP-binding</keyword>
<evidence type="ECO:0000256" key="9">
    <source>
        <dbReference type="ARBA" id="ARBA00022842"/>
    </source>
</evidence>
<dbReference type="GO" id="GO:0002949">
    <property type="term" value="P:tRNA threonylcarbamoyladenosine modification"/>
    <property type="evidence" value="ECO:0007669"/>
    <property type="project" value="InterPro"/>
</dbReference>
<keyword evidence="6" id="KW-0479">Metal-binding</keyword>
<sequence length="134" mass="14672">MAVYISRGEEQTRMFAAQYARSLKAGDVVLLEGDMGAGKTVFAQGVALGLGIDDDITSPTYAYMNDYYGKLYHYDCYRLSSGAQAEALGLCDYFNAGGICLIEWAQNIADVLPENCKKVVINKISDNAREIIYG</sequence>
<comment type="caution">
    <text evidence="11">The sequence shown here is derived from an EMBL/GenBank/DDBJ whole genome shotgun (WGS) entry which is preliminary data.</text>
</comment>
<reference evidence="11" key="1">
    <citation type="submission" date="2020-10" db="EMBL/GenBank/DDBJ databases">
        <authorList>
            <person name="Gilroy R."/>
        </authorList>
    </citation>
    <scope>NUCLEOTIDE SEQUENCE</scope>
    <source>
        <strain evidence="11">ChiW16-3235</strain>
    </source>
</reference>
<dbReference type="GO" id="GO:0005737">
    <property type="term" value="C:cytoplasm"/>
    <property type="evidence" value="ECO:0007669"/>
    <property type="project" value="UniProtKB-SubCell"/>
</dbReference>
<name>A0A9D1J947_9FIRM</name>
<keyword evidence="5" id="KW-0819">tRNA processing</keyword>
<dbReference type="Pfam" id="PF02367">
    <property type="entry name" value="TsaE"/>
    <property type="match status" value="1"/>
</dbReference>
<dbReference type="NCBIfam" id="TIGR00150">
    <property type="entry name" value="T6A_YjeE"/>
    <property type="match status" value="1"/>
</dbReference>